<protein>
    <recommendedName>
        <fullName evidence="7">Hikeshi-like domain-containing protein</fullName>
    </recommendedName>
</protein>
<feature type="domain" description="Reverse transcriptase Ty1/copia-type" evidence="3">
    <location>
        <begin position="122"/>
        <end position="176"/>
    </location>
</feature>
<dbReference type="Proteomes" id="UP000298416">
    <property type="component" value="Unassembled WGS sequence"/>
</dbReference>
<organism evidence="5">
    <name type="scientific">Salvia splendens</name>
    <name type="common">Scarlet sage</name>
    <dbReference type="NCBI Taxonomy" id="180675"/>
    <lineage>
        <taxon>Eukaryota</taxon>
        <taxon>Viridiplantae</taxon>
        <taxon>Streptophyta</taxon>
        <taxon>Embryophyta</taxon>
        <taxon>Tracheophyta</taxon>
        <taxon>Spermatophyta</taxon>
        <taxon>Magnoliopsida</taxon>
        <taxon>eudicotyledons</taxon>
        <taxon>Gunneridae</taxon>
        <taxon>Pentapetalae</taxon>
        <taxon>asterids</taxon>
        <taxon>lamiids</taxon>
        <taxon>Lamiales</taxon>
        <taxon>Lamiaceae</taxon>
        <taxon>Nepetoideae</taxon>
        <taxon>Mentheae</taxon>
        <taxon>Salviinae</taxon>
        <taxon>Salvia</taxon>
        <taxon>Salvia subgen. Calosphace</taxon>
        <taxon>core Calosphace</taxon>
    </lineage>
</organism>
<reference evidence="5" key="1">
    <citation type="submission" date="2018-01" db="EMBL/GenBank/DDBJ databases">
        <authorList>
            <person name="Mao J.F."/>
        </authorList>
    </citation>
    <scope>NUCLEOTIDE SEQUENCE</scope>
    <source>
        <strain evidence="5">Huo1</strain>
        <tissue evidence="5">Leaf</tissue>
    </source>
</reference>
<dbReference type="CDD" id="cd09272">
    <property type="entry name" value="RNase_HI_RT_Ty1"/>
    <property type="match status" value="1"/>
</dbReference>
<dbReference type="Pfam" id="PF07727">
    <property type="entry name" value="RVT_2"/>
    <property type="match status" value="1"/>
</dbReference>
<feature type="domain" description="Hikeshi-like C-terminal" evidence="4">
    <location>
        <begin position="579"/>
        <end position="631"/>
    </location>
</feature>
<feature type="domain" description="Hikeshi-like N-terminal" evidence="2">
    <location>
        <begin position="463"/>
        <end position="566"/>
    </location>
</feature>
<sequence length="635" mass="72172">MLFSILNLTEGAWDFSTDNDSTFIPPFGDQGTIKQVIEVQQEQTTPPTSPTSVEGSSPSFLNEIATQRTRSLDEVYDDTERLDDLTLFFLFADCEPVSFKEATTIENWRVAMDEEIKAIEKNDTWELVTIPKGNKAIGVKWVYKIKKNCNGEVERYKARLVAKGYSQRSGIDYDEVKQREDGIFITQEHYAKEILKKFKMEDCKPINTPVECGVKLSKNDKEEKVDPTLYKSLVGSLRYLTCTRPDILYATWLISRYMEDPTTTHFKATKRILRYLKAEYVVVTFSVCHAIWHKSLLSELGWPQKEPTTICVDNKSAIALSKNPVFHNQSKHIDTRYHHIKECVANKEIQVEYVKSQDQVTDIFTKPLKFVFYVSQKSRNLRKGMKLERNDIGMVQVQCGSADPTSPKPENPLLPPQIPASVFPQNQNQNQNQNQIALELNRRSTKMFGVVFPNRSFPLDISTFAQIDATHWLLDMNHFVGESYDSIREVCIFLLNNFTLPPDKALAVYIQSPGSPFLFCGAVTLSRPSAVLSLPWPDPGNAGVLQLTADSTPLSAKIGVSVEDLPTLPSLDVAAERKIERLALKVGENLFNFMQSFCAVDGSKLIVPTDILDRWFKKFQERAKRDPEYLKGFAL</sequence>
<dbReference type="GO" id="GO:0006606">
    <property type="term" value="P:protein import into nucleus"/>
    <property type="evidence" value="ECO:0007669"/>
    <property type="project" value="TreeGrafter"/>
</dbReference>
<gene>
    <name evidence="5" type="ORF">SASPL_152818</name>
</gene>
<accession>A0A8X8Z0Q6</accession>
<dbReference type="InterPro" id="IPR013103">
    <property type="entry name" value="RVT_2"/>
</dbReference>
<name>A0A8X8Z0Q6_SALSN</name>
<dbReference type="PANTHER" id="PTHR12925">
    <property type="entry name" value="HIKESHI FAMILY MEMBER"/>
    <property type="match status" value="1"/>
</dbReference>
<dbReference type="Pfam" id="PF21057">
    <property type="entry name" value="Hikeshi-like_C"/>
    <property type="match status" value="1"/>
</dbReference>
<dbReference type="GO" id="GO:0061608">
    <property type="term" value="F:nuclear import signal receptor activity"/>
    <property type="evidence" value="ECO:0007669"/>
    <property type="project" value="TreeGrafter"/>
</dbReference>
<evidence type="ECO:0000259" key="2">
    <source>
        <dbReference type="Pfam" id="PF05603"/>
    </source>
</evidence>
<comment type="caution">
    <text evidence="5">The sequence shown here is derived from an EMBL/GenBank/DDBJ whole genome shotgun (WGS) entry which is preliminary data.</text>
</comment>
<dbReference type="PANTHER" id="PTHR12925:SF0">
    <property type="entry name" value="PROTEIN HIKESHI"/>
    <property type="match status" value="1"/>
</dbReference>
<dbReference type="GO" id="GO:0005829">
    <property type="term" value="C:cytosol"/>
    <property type="evidence" value="ECO:0007669"/>
    <property type="project" value="TreeGrafter"/>
</dbReference>
<evidence type="ECO:0000259" key="4">
    <source>
        <dbReference type="Pfam" id="PF21057"/>
    </source>
</evidence>
<evidence type="ECO:0000313" key="6">
    <source>
        <dbReference type="Proteomes" id="UP000298416"/>
    </source>
</evidence>
<dbReference type="InterPro" id="IPR031318">
    <property type="entry name" value="OPI10"/>
</dbReference>
<evidence type="ECO:0000259" key="3">
    <source>
        <dbReference type="Pfam" id="PF07727"/>
    </source>
</evidence>
<reference evidence="5" key="2">
    <citation type="submission" date="2020-08" db="EMBL/GenBank/DDBJ databases">
        <title>Plant Genome Project.</title>
        <authorList>
            <person name="Zhang R.-G."/>
        </authorList>
    </citation>
    <scope>NUCLEOTIDE SEQUENCE</scope>
    <source>
        <strain evidence="5">Huo1</strain>
        <tissue evidence="5">Leaf</tissue>
    </source>
</reference>
<dbReference type="Pfam" id="PF05603">
    <property type="entry name" value="Hikeshi-like_N"/>
    <property type="match status" value="1"/>
</dbReference>
<dbReference type="AlphaFoldDB" id="A0A8X8Z0Q6"/>
<dbReference type="InterPro" id="IPR048364">
    <property type="entry name" value="Hikeshi-like_C"/>
</dbReference>
<evidence type="ECO:0008006" key="7">
    <source>
        <dbReference type="Google" id="ProtNLM"/>
    </source>
</evidence>
<proteinExistence type="inferred from homology"/>
<evidence type="ECO:0000313" key="5">
    <source>
        <dbReference type="EMBL" id="KAG6387626.1"/>
    </source>
</evidence>
<keyword evidence="6" id="KW-1185">Reference proteome</keyword>
<dbReference type="EMBL" id="PNBA02000021">
    <property type="protein sequence ID" value="KAG6387626.1"/>
    <property type="molecule type" value="Genomic_DNA"/>
</dbReference>
<dbReference type="GO" id="GO:0005634">
    <property type="term" value="C:nucleus"/>
    <property type="evidence" value="ECO:0007669"/>
    <property type="project" value="TreeGrafter"/>
</dbReference>
<comment type="similarity">
    <text evidence="1">Belongs to the OPI10 family.</text>
</comment>
<dbReference type="InterPro" id="IPR008493">
    <property type="entry name" value="Hikeshi-like_N"/>
</dbReference>
<evidence type="ECO:0000256" key="1">
    <source>
        <dbReference type="ARBA" id="ARBA00006623"/>
    </source>
</evidence>